<feature type="transmembrane region" description="Helical" evidence="1">
    <location>
        <begin position="24"/>
        <end position="42"/>
    </location>
</feature>
<keyword evidence="1" id="KW-1133">Transmembrane helix</keyword>
<name>A0ABD3MUN7_9STRA</name>
<sequence length="87" mass="10102">MTVTTSTPTSIAEMDYETYHGTKGSWAPTILLLIFLLCRHLLRNSIQVQRFVSNQKIHWRRRLGYRDESKYQMGVGDGANMKLKRQG</sequence>
<keyword evidence="1" id="KW-0472">Membrane</keyword>
<dbReference type="Proteomes" id="UP001530293">
    <property type="component" value="Unassembled WGS sequence"/>
</dbReference>
<evidence type="ECO:0000313" key="2">
    <source>
        <dbReference type="EMBL" id="KAL3766556.1"/>
    </source>
</evidence>
<comment type="caution">
    <text evidence="2">The sequence shown here is derived from an EMBL/GenBank/DDBJ whole genome shotgun (WGS) entry which is preliminary data.</text>
</comment>
<gene>
    <name evidence="2" type="ORF">ACHAWU_007796</name>
</gene>
<proteinExistence type="predicted"/>
<organism evidence="2 3">
    <name type="scientific">Discostella pseudostelligera</name>
    <dbReference type="NCBI Taxonomy" id="259834"/>
    <lineage>
        <taxon>Eukaryota</taxon>
        <taxon>Sar</taxon>
        <taxon>Stramenopiles</taxon>
        <taxon>Ochrophyta</taxon>
        <taxon>Bacillariophyta</taxon>
        <taxon>Coscinodiscophyceae</taxon>
        <taxon>Thalassiosirophycidae</taxon>
        <taxon>Stephanodiscales</taxon>
        <taxon>Stephanodiscaceae</taxon>
        <taxon>Discostella</taxon>
    </lineage>
</organism>
<accession>A0ABD3MUN7</accession>
<keyword evidence="3" id="KW-1185">Reference proteome</keyword>
<dbReference type="EMBL" id="JALLBG020000083">
    <property type="protein sequence ID" value="KAL3766556.1"/>
    <property type="molecule type" value="Genomic_DNA"/>
</dbReference>
<evidence type="ECO:0000256" key="1">
    <source>
        <dbReference type="SAM" id="Phobius"/>
    </source>
</evidence>
<evidence type="ECO:0000313" key="3">
    <source>
        <dbReference type="Proteomes" id="UP001530293"/>
    </source>
</evidence>
<dbReference type="AlphaFoldDB" id="A0ABD3MUN7"/>
<reference evidence="2 3" key="1">
    <citation type="submission" date="2024-10" db="EMBL/GenBank/DDBJ databases">
        <title>Updated reference genomes for cyclostephanoid diatoms.</title>
        <authorList>
            <person name="Roberts W.R."/>
            <person name="Alverson A.J."/>
        </authorList>
    </citation>
    <scope>NUCLEOTIDE SEQUENCE [LARGE SCALE GENOMIC DNA]</scope>
    <source>
        <strain evidence="2 3">AJA232-27</strain>
    </source>
</reference>
<protein>
    <submittedName>
        <fullName evidence="2">Uncharacterized protein</fullName>
    </submittedName>
</protein>
<keyword evidence="1" id="KW-0812">Transmembrane</keyword>